<dbReference type="GO" id="GO:0007021">
    <property type="term" value="P:tubulin complex assembly"/>
    <property type="evidence" value="ECO:0007669"/>
    <property type="project" value="UniProtKB-UniRule"/>
</dbReference>
<dbReference type="Pfam" id="PF02970">
    <property type="entry name" value="TBCA"/>
    <property type="match status" value="1"/>
</dbReference>
<protein>
    <recommendedName>
        <fullName evidence="3">Tubulin-specific chaperone A</fullName>
    </recommendedName>
</protein>
<dbReference type="GO" id="GO:0005874">
    <property type="term" value="C:microtubule"/>
    <property type="evidence" value="ECO:0007669"/>
    <property type="project" value="UniProtKB-KW"/>
</dbReference>
<dbReference type="PANTHER" id="PTHR21500">
    <property type="entry name" value="TUBULIN-SPECIFIC CHAPERONE A"/>
    <property type="match status" value="1"/>
</dbReference>
<comment type="subcellular location">
    <subcellularLocation>
        <location evidence="3">Cytoplasm</location>
        <location evidence="3">Cytoskeleton</location>
    </subcellularLocation>
</comment>
<evidence type="ECO:0000313" key="5">
    <source>
        <dbReference type="EMBL" id="KAH3665401.1"/>
    </source>
</evidence>
<dbReference type="GeneID" id="70235550"/>
<organism evidence="5 6">
    <name type="scientific">Ogataea philodendri</name>
    <dbReference type="NCBI Taxonomy" id="1378263"/>
    <lineage>
        <taxon>Eukaryota</taxon>
        <taxon>Fungi</taxon>
        <taxon>Dikarya</taxon>
        <taxon>Ascomycota</taxon>
        <taxon>Saccharomycotina</taxon>
        <taxon>Pichiomycetes</taxon>
        <taxon>Pichiales</taxon>
        <taxon>Pichiaceae</taxon>
        <taxon>Ogataea</taxon>
    </lineage>
</organism>
<keyword evidence="3" id="KW-0206">Cytoskeleton</keyword>
<feature type="coiled-coil region" evidence="4">
    <location>
        <begin position="12"/>
        <end position="46"/>
    </location>
</feature>
<accession>A0A9P8T455</accession>
<dbReference type="Proteomes" id="UP000769157">
    <property type="component" value="Unassembled WGS sequence"/>
</dbReference>
<proteinExistence type="inferred from homology"/>
<dbReference type="GO" id="GO:0048487">
    <property type="term" value="F:beta-tubulin binding"/>
    <property type="evidence" value="ECO:0007669"/>
    <property type="project" value="InterPro"/>
</dbReference>
<dbReference type="InterPro" id="IPR036126">
    <property type="entry name" value="TBCA_sf"/>
</dbReference>
<evidence type="ECO:0000256" key="2">
    <source>
        <dbReference type="ARBA" id="ARBA00023186"/>
    </source>
</evidence>
<keyword evidence="4" id="KW-0175">Coiled coil</keyword>
<reference evidence="5" key="1">
    <citation type="journal article" date="2021" name="Open Biol.">
        <title>Shared evolutionary footprints suggest mitochondrial oxidative damage underlies multiple complex I losses in fungi.</title>
        <authorList>
            <person name="Schikora-Tamarit M.A."/>
            <person name="Marcet-Houben M."/>
            <person name="Nosek J."/>
            <person name="Gabaldon T."/>
        </authorList>
    </citation>
    <scope>NUCLEOTIDE SEQUENCE</scope>
    <source>
        <strain evidence="5">CBS6075</strain>
    </source>
</reference>
<sequence length="109" mass="12852">MVSQIQIKSNSLQRLLKDKRLYKEELKEHESTIETFQEKLRLDESNEELQYSLKNAIRIKEETERLIPNVSSKIREVLTDLKDYLSSHSNETSDTIKKLILEADKESKT</sequence>
<keyword evidence="2 3" id="KW-0143">Chaperone</keyword>
<keyword evidence="3" id="KW-0493">Microtubule</keyword>
<evidence type="ECO:0000256" key="3">
    <source>
        <dbReference type="RuleBase" id="RU364030"/>
    </source>
</evidence>
<dbReference type="OrthoDB" id="296187at2759"/>
<evidence type="ECO:0000256" key="1">
    <source>
        <dbReference type="ARBA" id="ARBA00006806"/>
    </source>
</evidence>
<dbReference type="PANTHER" id="PTHR21500:SF0">
    <property type="entry name" value="TUBULIN-SPECIFIC CHAPERONE A"/>
    <property type="match status" value="1"/>
</dbReference>
<comment type="similarity">
    <text evidence="1 3">Belongs to the TBCA family.</text>
</comment>
<comment type="caution">
    <text evidence="5">The sequence shown here is derived from an EMBL/GenBank/DDBJ whole genome shotgun (WGS) entry which is preliminary data.</text>
</comment>
<comment type="subunit">
    <text evidence="3">Supercomplex made of cofactors A to E. Cofactors A and D function by capturing and stabilizing tubulin in a quasi-native conformation. Cofactor E binds to the cofactor D-tubulin complex; interaction with cofactor C then causes the release of tubulin polypeptides that are committed to the native state.</text>
</comment>
<evidence type="ECO:0000313" key="6">
    <source>
        <dbReference type="Proteomes" id="UP000769157"/>
    </source>
</evidence>
<dbReference type="AlphaFoldDB" id="A0A9P8T455"/>
<dbReference type="RefSeq" id="XP_046060605.1">
    <property type="nucleotide sequence ID" value="XM_046204574.1"/>
</dbReference>
<keyword evidence="6" id="KW-1185">Reference proteome</keyword>
<dbReference type="InterPro" id="IPR004226">
    <property type="entry name" value="TBCA"/>
</dbReference>
<dbReference type="EMBL" id="JAEUBE010000295">
    <property type="protein sequence ID" value="KAH3665401.1"/>
    <property type="molecule type" value="Genomic_DNA"/>
</dbReference>
<dbReference type="GO" id="GO:0005829">
    <property type="term" value="C:cytosol"/>
    <property type="evidence" value="ECO:0007669"/>
    <property type="project" value="TreeGrafter"/>
</dbReference>
<dbReference type="SUPFAM" id="SSF46988">
    <property type="entry name" value="Tubulin chaperone cofactor A"/>
    <property type="match status" value="1"/>
</dbReference>
<gene>
    <name evidence="5" type="ORF">OGAPHI_003585</name>
</gene>
<reference evidence="5" key="2">
    <citation type="submission" date="2021-01" db="EMBL/GenBank/DDBJ databases">
        <authorList>
            <person name="Schikora-Tamarit M.A."/>
        </authorList>
    </citation>
    <scope>NUCLEOTIDE SEQUENCE</scope>
    <source>
        <strain evidence="5">CBS6075</strain>
    </source>
</reference>
<name>A0A9P8T455_9ASCO</name>
<keyword evidence="3" id="KW-0963">Cytoplasm</keyword>
<evidence type="ECO:0000256" key="4">
    <source>
        <dbReference type="SAM" id="Coils"/>
    </source>
</evidence>
<dbReference type="Gene3D" id="1.20.58.90">
    <property type="match status" value="1"/>
</dbReference>
<dbReference type="GO" id="GO:0007023">
    <property type="term" value="P:post-chaperonin tubulin folding pathway"/>
    <property type="evidence" value="ECO:0007669"/>
    <property type="project" value="UniProtKB-UniRule"/>
</dbReference>